<dbReference type="SUPFAM" id="SSF110849">
    <property type="entry name" value="ParB/Sulfiredoxin"/>
    <property type="match status" value="1"/>
</dbReference>
<dbReference type="GO" id="GO:0005694">
    <property type="term" value="C:chromosome"/>
    <property type="evidence" value="ECO:0007669"/>
    <property type="project" value="TreeGrafter"/>
</dbReference>
<proteinExistence type="predicted"/>
<dbReference type="AlphaFoldDB" id="A0A4U0YN85"/>
<dbReference type="PANTHER" id="PTHR33375:SF7">
    <property type="entry name" value="CHROMOSOME 2-PARTITIONING PROTEIN PARB-RELATED"/>
    <property type="match status" value="1"/>
</dbReference>
<dbReference type="Proteomes" id="UP000306340">
    <property type="component" value="Unassembled WGS sequence"/>
</dbReference>
<dbReference type="RefSeq" id="WP_169311090.1">
    <property type="nucleotide sequence ID" value="NZ_SWAU01000649.1"/>
</dbReference>
<sequence>MNAPVSAEAITTAAAVTEYVPLADLYLSTLNPRQDADAEGIALLAESLIACGLVQNLGGLRDEAGRVAIVFGGRRLRALQIAVETRPDLAMVPVRIAPDAMTAQAWASAENTARQDLNVVDEIRAYGAMAESGAAVA</sequence>
<accession>A0A4U0YN85</accession>
<name>A0A4U0YN85_9RHOB</name>
<feature type="non-terminal residue" evidence="2">
    <location>
        <position position="137"/>
    </location>
</feature>
<gene>
    <name evidence="2" type="ORF">FAZ78_25810</name>
</gene>
<dbReference type="InterPro" id="IPR003115">
    <property type="entry name" value="ParB_N"/>
</dbReference>
<comment type="caution">
    <text evidence="2">The sequence shown here is derived from an EMBL/GenBank/DDBJ whole genome shotgun (WGS) entry which is preliminary data.</text>
</comment>
<evidence type="ECO:0000313" key="3">
    <source>
        <dbReference type="Proteomes" id="UP000306340"/>
    </source>
</evidence>
<dbReference type="SMART" id="SM00470">
    <property type="entry name" value="ParB"/>
    <property type="match status" value="1"/>
</dbReference>
<dbReference type="PANTHER" id="PTHR33375">
    <property type="entry name" value="CHROMOSOME-PARTITIONING PROTEIN PARB-RELATED"/>
    <property type="match status" value="1"/>
</dbReference>
<dbReference type="InterPro" id="IPR050336">
    <property type="entry name" value="Chromosome_partition/occlusion"/>
</dbReference>
<dbReference type="InterPro" id="IPR036086">
    <property type="entry name" value="ParB/Sulfiredoxin_sf"/>
</dbReference>
<organism evidence="2 3">
    <name type="scientific">Cereibacter changlensis</name>
    <dbReference type="NCBI Taxonomy" id="402884"/>
    <lineage>
        <taxon>Bacteria</taxon>
        <taxon>Pseudomonadati</taxon>
        <taxon>Pseudomonadota</taxon>
        <taxon>Alphaproteobacteria</taxon>
        <taxon>Rhodobacterales</taxon>
        <taxon>Paracoccaceae</taxon>
        <taxon>Cereibacter</taxon>
    </lineage>
</organism>
<feature type="domain" description="ParB-like N-terminal" evidence="1">
    <location>
        <begin position="18"/>
        <end position="112"/>
    </location>
</feature>
<evidence type="ECO:0000313" key="2">
    <source>
        <dbReference type="EMBL" id="TKA93820.1"/>
    </source>
</evidence>
<evidence type="ECO:0000259" key="1">
    <source>
        <dbReference type="SMART" id="SM00470"/>
    </source>
</evidence>
<dbReference type="EMBL" id="SWAU01000649">
    <property type="protein sequence ID" value="TKA93820.1"/>
    <property type="molecule type" value="Genomic_DNA"/>
</dbReference>
<protein>
    <recommendedName>
        <fullName evidence="1">ParB-like N-terminal domain-containing protein</fullName>
    </recommendedName>
</protein>
<dbReference type="GO" id="GO:0007059">
    <property type="term" value="P:chromosome segregation"/>
    <property type="evidence" value="ECO:0007669"/>
    <property type="project" value="TreeGrafter"/>
</dbReference>
<dbReference type="Pfam" id="PF02195">
    <property type="entry name" value="ParB_N"/>
    <property type="match status" value="1"/>
</dbReference>
<dbReference type="Gene3D" id="3.90.1530.30">
    <property type="match status" value="1"/>
</dbReference>
<reference evidence="2 3" key="1">
    <citation type="submission" date="2019-04" db="EMBL/GenBank/DDBJ databases">
        <title>Crypto-aerobic microbial life in anoxic (sulfidic) marine sediments.</title>
        <authorList>
            <person name="Bhattacharya S."/>
            <person name="Roy C."/>
            <person name="Mondal N."/>
            <person name="Sarkar J."/>
            <person name="Mandal S."/>
            <person name="Rameez M.J."/>
            <person name="Ghosh W."/>
        </authorList>
    </citation>
    <scope>NUCLEOTIDE SEQUENCE [LARGE SCALE GENOMIC DNA]</scope>
    <source>
        <strain evidence="2 3">SBBC</strain>
    </source>
</reference>